<keyword evidence="2" id="KW-1003">Cell membrane</keyword>
<dbReference type="RefSeq" id="WP_368801821.1">
    <property type="nucleotide sequence ID" value="NZ_JAZHFV010000001.1"/>
</dbReference>
<keyword evidence="5 6" id="KW-0472">Membrane</keyword>
<evidence type="ECO:0000313" key="9">
    <source>
        <dbReference type="Proteomes" id="UP001559025"/>
    </source>
</evidence>
<accession>A0ABV3WPE2</accession>
<dbReference type="PANTHER" id="PTHR43124">
    <property type="entry name" value="PURINE EFFLUX PUMP PBUE"/>
    <property type="match status" value="1"/>
</dbReference>
<dbReference type="PROSITE" id="PS50850">
    <property type="entry name" value="MFS"/>
    <property type="match status" value="1"/>
</dbReference>
<evidence type="ECO:0000313" key="8">
    <source>
        <dbReference type="EMBL" id="MEX4006531.1"/>
    </source>
</evidence>
<evidence type="ECO:0000256" key="2">
    <source>
        <dbReference type="ARBA" id="ARBA00022475"/>
    </source>
</evidence>
<comment type="subcellular location">
    <subcellularLocation>
        <location evidence="1">Cell membrane</location>
        <topology evidence="1">Multi-pass membrane protein</topology>
    </subcellularLocation>
</comment>
<dbReference type="Pfam" id="PF07690">
    <property type="entry name" value="MFS_1"/>
    <property type="match status" value="1"/>
</dbReference>
<dbReference type="InterPro" id="IPR036259">
    <property type="entry name" value="MFS_trans_sf"/>
</dbReference>
<name>A0ABV3WPE2_9HYPH</name>
<keyword evidence="9" id="KW-1185">Reference proteome</keyword>
<evidence type="ECO:0000256" key="3">
    <source>
        <dbReference type="ARBA" id="ARBA00022692"/>
    </source>
</evidence>
<feature type="transmembrane region" description="Helical" evidence="6">
    <location>
        <begin position="21"/>
        <end position="42"/>
    </location>
</feature>
<feature type="transmembrane region" description="Helical" evidence="6">
    <location>
        <begin position="174"/>
        <end position="205"/>
    </location>
</feature>
<protein>
    <submittedName>
        <fullName evidence="8">MFS transporter</fullName>
    </submittedName>
</protein>
<dbReference type="InterPro" id="IPR011701">
    <property type="entry name" value="MFS"/>
</dbReference>
<keyword evidence="4 6" id="KW-1133">Transmembrane helix</keyword>
<feature type="transmembrane region" description="Helical" evidence="6">
    <location>
        <begin position="251"/>
        <end position="271"/>
    </location>
</feature>
<dbReference type="Proteomes" id="UP001559025">
    <property type="component" value="Unassembled WGS sequence"/>
</dbReference>
<gene>
    <name evidence="8" type="ORF">V1479_04400</name>
</gene>
<feature type="transmembrane region" description="Helical" evidence="6">
    <location>
        <begin position="307"/>
        <end position="327"/>
    </location>
</feature>
<dbReference type="Gene3D" id="1.20.1250.20">
    <property type="entry name" value="MFS general substrate transporter like domains"/>
    <property type="match status" value="1"/>
</dbReference>
<feature type="domain" description="Major facilitator superfamily (MFS) profile" evidence="7">
    <location>
        <begin position="1"/>
        <end position="390"/>
    </location>
</feature>
<feature type="transmembrane region" description="Helical" evidence="6">
    <location>
        <begin position="111"/>
        <end position="133"/>
    </location>
</feature>
<evidence type="ECO:0000256" key="1">
    <source>
        <dbReference type="ARBA" id="ARBA00004651"/>
    </source>
</evidence>
<feature type="transmembrane region" description="Helical" evidence="6">
    <location>
        <begin position="145"/>
        <end position="168"/>
    </location>
</feature>
<feature type="transmembrane region" description="Helical" evidence="6">
    <location>
        <begin position="366"/>
        <end position="388"/>
    </location>
</feature>
<evidence type="ECO:0000256" key="6">
    <source>
        <dbReference type="SAM" id="Phobius"/>
    </source>
</evidence>
<dbReference type="EMBL" id="JAZHFV010000001">
    <property type="protein sequence ID" value="MEX4006531.1"/>
    <property type="molecule type" value="Genomic_DNA"/>
</dbReference>
<feature type="transmembrane region" description="Helical" evidence="6">
    <location>
        <begin position="87"/>
        <end position="105"/>
    </location>
</feature>
<feature type="transmembrane region" description="Helical" evidence="6">
    <location>
        <begin position="283"/>
        <end position="301"/>
    </location>
</feature>
<dbReference type="SUPFAM" id="SSF103473">
    <property type="entry name" value="MFS general substrate transporter"/>
    <property type="match status" value="1"/>
</dbReference>
<organism evidence="8 9">
    <name type="scientific">Neoaquamicrobium sediminum</name>
    <dbReference type="NCBI Taxonomy" id="1849104"/>
    <lineage>
        <taxon>Bacteria</taxon>
        <taxon>Pseudomonadati</taxon>
        <taxon>Pseudomonadota</taxon>
        <taxon>Alphaproteobacteria</taxon>
        <taxon>Hyphomicrobiales</taxon>
        <taxon>Phyllobacteriaceae</taxon>
        <taxon>Neoaquamicrobium</taxon>
    </lineage>
</organism>
<dbReference type="InterPro" id="IPR020846">
    <property type="entry name" value="MFS_dom"/>
</dbReference>
<proteinExistence type="predicted"/>
<evidence type="ECO:0000256" key="5">
    <source>
        <dbReference type="ARBA" id="ARBA00023136"/>
    </source>
</evidence>
<reference evidence="8 9" key="1">
    <citation type="submission" date="2024-01" db="EMBL/GenBank/DDBJ databases">
        <title>New evidence supports the origin of RcGTA from prophage.</title>
        <authorList>
            <person name="Xu Y."/>
            <person name="Liu B."/>
            <person name="Chen F."/>
        </authorList>
    </citation>
    <scope>NUCLEOTIDE SEQUENCE [LARGE SCALE GENOMIC DNA]</scope>
    <source>
        <strain evidence="8 9">CBW1107-2</strain>
    </source>
</reference>
<feature type="transmembrane region" description="Helical" evidence="6">
    <location>
        <begin position="217"/>
        <end position="239"/>
    </location>
</feature>
<comment type="caution">
    <text evidence="8">The sequence shown here is derived from an EMBL/GenBank/DDBJ whole genome shotgun (WGS) entry which is preliminary data.</text>
</comment>
<evidence type="ECO:0000256" key="4">
    <source>
        <dbReference type="ARBA" id="ARBA00022989"/>
    </source>
</evidence>
<keyword evidence="3 6" id="KW-0812">Transmembrane</keyword>
<feature type="transmembrane region" description="Helical" evidence="6">
    <location>
        <begin position="339"/>
        <end position="360"/>
    </location>
</feature>
<dbReference type="InterPro" id="IPR050189">
    <property type="entry name" value="MFS_Efflux_Transporters"/>
</dbReference>
<evidence type="ECO:0000259" key="7">
    <source>
        <dbReference type="PROSITE" id="PS50850"/>
    </source>
</evidence>
<sequence>MTNIDQQAIVTAPARMPIPPFAFVLTACIGVIGSNSLALGPIAPEVARALGTSVPAVMTASAAFGLGTAASAVFLGRLIDRHGARRMLLAALLLLGAGLGGSALAPALAALVAAQFVVGIAAGVALPAIYTLAAEVAPAGRESQTIGVVLTGWTLSMVAGVSLSAVLADLAGWRLVYAVVAATAFAAALSVAGSAAGTAAAGASVSQSPFAALRVRGVAPLLAACAAFMTSFYGVYGYIGDHLHGELGLPLSANGLVALSYGLGFGGAALLDRLIDRVGPGLLLPLIFLGVAAVFAVMAVASVSYAAMLAVVLAWGLINHFGLNVLIMRLTALDPSRRGAIMGLNSGVTYLALFVGTIGFGPVYAAFGFAVLPVLAVALMLVAAAFAARR</sequence>
<dbReference type="PANTHER" id="PTHR43124:SF10">
    <property type="entry name" value="PURINE EFFLUX PUMP PBUE"/>
    <property type="match status" value="1"/>
</dbReference>
<feature type="transmembrane region" description="Helical" evidence="6">
    <location>
        <begin position="54"/>
        <end position="75"/>
    </location>
</feature>